<evidence type="ECO:0000313" key="2">
    <source>
        <dbReference type="Proteomes" id="UP001201500"/>
    </source>
</evidence>
<evidence type="ECO:0000313" key="1">
    <source>
        <dbReference type="EMBL" id="UIW13541.1"/>
    </source>
</evidence>
<accession>A0AA48Y3Z3</accession>
<dbReference type="GeneID" id="77954005"/>
<proteinExistence type="predicted"/>
<keyword evidence="2" id="KW-1185">Reference proteome</keyword>
<sequence length="105" mass="11630">MSALVWTSNFSSGSNTAKCKACDWTGNRHDSGAYGYGKAKAEADAHDAEHHAPTYKLVGENTLTGNFWTCEEGMTRREADLARDSYARLEGDYKIAYRVEEETLA</sequence>
<dbReference type="KEGG" id="vg:77954005"/>
<name>A0AA48Y3Z3_9CAUD</name>
<gene>
    <name evidence="1" type="primary">57</name>
    <name evidence="1" type="ORF">SEA_LIZALICA_57</name>
</gene>
<organism evidence="1 2">
    <name type="scientific">Arthrobacter phage Lizalica</name>
    <dbReference type="NCBI Taxonomy" id="2832319"/>
    <lineage>
        <taxon>Viruses</taxon>
        <taxon>Duplodnaviria</taxon>
        <taxon>Heunggongvirae</taxon>
        <taxon>Uroviricota</taxon>
        <taxon>Caudoviricetes</taxon>
        <taxon>Casidaviridae</taxon>
        <taxon>Yangvirus</taxon>
        <taxon>Yangvirus lizalica</taxon>
    </lineage>
</organism>
<reference evidence="1 2" key="1">
    <citation type="submission" date="2021-11" db="EMBL/GenBank/DDBJ databases">
        <authorList>
            <person name="Ristovski M."/>
            <person name="Furlong K.P."/>
            <person name="Abdelaal M.M."/>
            <person name="Barwitzki K."/>
            <person name="Chandra A."/>
            <person name="Elkbouli M.A."/>
            <person name="Galimova E."/>
            <person name="Ghanmi N."/>
            <person name="Hurtubise C."/>
            <person name="Islam M.S."/>
            <person name="Madani M.T."/>
            <person name="Muller N."/>
            <person name="Park H.A."/>
            <person name="Petrova A."/>
            <person name="Salaheddin T."/>
            <person name="Salikini A."/>
            <person name="Sarakbi R.J."/>
            <person name="Suliman I."/>
            <person name="Turenne M."/>
            <person name="Uppal M."/>
            <person name="Wu A.J."/>
            <person name="Yan M.L."/>
            <person name="Znamenski E."/>
            <person name="Hastings E.M."/>
            <person name="Saal A.P."/>
            <person name="Sandouka T."/>
            <person name="Tran A."/>
            <person name="Tremblay V."/>
            <person name="Williams E."/>
            <person name="Giles L.L."/>
            <person name="McCarthy L."/>
            <person name="Wheaton K.A."/>
            <person name="Chan K."/>
            <person name="Rudner A.D."/>
            <person name="Beyer A.R."/>
            <person name="Chong R.A."/>
            <person name="Edgington N.P."/>
            <person name="Freise A.C."/>
            <person name="Garcia Costas A.M."/>
            <person name="Gibb B.P."/>
            <person name="Klyczek K.K."/>
            <person name="Swerdlow S.J."/>
            <person name="Garlena R.A."/>
            <person name="Russell D.A."/>
            <person name="Jacobs-Sera D."/>
            <person name="Hatfull G.F."/>
        </authorList>
    </citation>
    <scope>NUCLEOTIDE SEQUENCE [LARGE SCALE GENOMIC DNA]</scope>
</reference>
<dbReference type="Proteomes" id="UP001201500">
    <property type="component" value="Segment"/>
</dbReference>
<dbReference type="RefSeq" id="YP_010677622.1">
    <property type="nucleotide sequence ID" value="NC_071023.1"/>
</dbReference>
<protein>
    <submittedName>
        <fullName evidence="1">Uncharacterized protein</fullName>
    </submittedName>
</protein>
<dbReference type="EMBL" id="OL549192">
    <property type="protein sequence ID" value="UIW13541.1"/>
    <property type="molecule type" value="Genomic_DNA"/>
</dbReference>